<feature type="compositionally biased region" description="Polar residues" evidence="5">
    <location>
        <begin position="1"/>
        <end position="21"/>
    </location>
</feature>
<dbReference type="GO" id="GO:0006511">
    <property type="term" value="P:ubiquitin-dependent protein catabolic process"/>
    <property type="evidence" value="ECO:0007669"/>
    <property type="project" value="TreeGrafter"/>
</dbReference>
<dbReference type="GO" id="GO:0008270">
    <property type="term" value="F:zinc ion binding"/>
    <property type="evidence" value="ECO:0007669"/>
    <property type="project" value="UniProtKB-KW"/>
</dbReference>
<feature type="region of interest" description="Disordered" evidence="5">
    <location>
        <begin position="1"/>
        <end position="28"/>
    </location>
</feature>
<dbReference type="GO" id="GO:0061630">
    <property type="term" value="F:ubiquitin protein ligase activity"/>
    <property type="evidence" value="ECO:0007669"/>
    <property type="project" value="TreeGrafter"/>
</dbReference>
<evidence type="ECO:0000256" key="1">
    <source>
        <dbReference type="ARBA" id="ARBA00022723"/>
    </source>
</evidence>
<dbReference type="SUPFAM" id="SSF57850">
    <property type="entry name" value="RING/U-box"/>
    <property type="match status" value="1"/>
</dbReference>
<keyword evidence="2 4" id="KW-0863">Zinc-finger</keyword>
<accession>A7AUI9</accession>
<keyword evidence="1" id="KW-0479">Metal-binding</keyword>
<keyword evidence="3" id="KW-0862">Zinc</keyword>
<dbReference type="AlphaFoldDB" id="A7AUI9"/>
<sequence length="271" mass="30906">MTRTTSRDSASPTPRTDSITQPAPPLMRNCSAPVTGVLSRTTSIQPDFVTERRFRQRPAYVTRRGNRYVTQQRQISEPVGLREDDNASIMQGDLDALNQALHEFQHNFTISPRDGRTRHTGEEEYLPSEQVAEIRSLYGPIIEGNVTSSYVEELLEGANTPRGEMDYEDFEYGGPEPDYYEESDSYEYEPELLGLPDDIVSQFPVTDFDATAAESWNEDAKQCSICLEGYEQSQLIRRLACTHGYHKACIDQWLSRSTVCPICKFDYRIMM</sequence>
<dbReference type="eggNOG" id="KOG0800">
    <property type="taxonomic scope" value="Eukaryota"/>
</dbReference>
<dbReference type="SMART" id="SM00184">
    <property type="entry name" value="RING"/>
    <property type="match status" value="1"/>
</dbReference>
<gene>
    <name evidence="7" type="ORF">BBOV_II006500</name>
</gene>
<keyword evidence="8" id="KW-1185">Reference proteome</keyword>
<evidence type="ECO:0000256" key="2">
    <source>
        <dbReference type="ARBA" id="ARBA00022771"/>
    </source>
</evidence>
<evidence type="ECO:0000259" key="6">
    <source>
        <dbReference type="PROSITE" id="PS50089"/>
    </source>
</evidence>
<dbReference type="GO" id="GO:0005634">
    <property type="term" value="C:nucleus"/>
    <property type="evidence" value="ECO:0007669"/>
    <property type="project" value="TreeGrafter"/>
</dbReference>
<dbReference type="InParanoid" id="A7AUI9"/>
<evidence type="ECO:0000313" key="8">
    <source>
        <dbReference type="Proteomes" id="UP000002173"/>
    </source>
</evidence>
<evidence type="ECO:0000256" key="4">
    <source>
        <dbReference type="PROSITE-ProRule" id="PRU00175"/>
    </source>
</evidence>
<reference evidence="7 8" key="1">
    <citation type="journal article" date="2007" name="PLoS Pathog.">
        <title>Genome sequence of Babesia bovis and comparative analysis of apicomplexan hemoprotozoa.</title>
        <authorList>
            <person name="Brayton K.A."/>
            <person name="Lau A.O.T."/>
            <person name="Herndon D.R."/>
            <person name="Hannick L."/>
            <person name="Kappmeyer L.S."/>
            <person name="Berens S.J."/>
            <person name="Bidwell S.L."/>
            <person name="Brown W.C."/>
            <person name="Crabtree J."/>
            <person name="Fadrosh D."/>
            <person name="Feldblum T."/>
            <person name="Forberger H.A."/>
            <person name="Haas B.J."/>
            <person name="Howell J.M."/>
            <person name="Khouri H."/>
            <person name="Koo H."/>
            <person name="Mann D.J."/>
            <person name="Norimine J."/>
            <person name="Paulsen I.T."/>
            <person name="Radune D."/>
            <person name="Ren Q."/>
            <person name="Smith R.K. Jr."/>
            <person name="Suarez C.E."/>
            <person name="White O."/>
            <person name="Wortman J.R."/>
            <person name="Knowles D.P. Jr."/>
            <person name="McElwain T.F."/>
            <person name="Nene V.M."/>
        </authorList>
    </citation>
    <scope>NUCLEOTIDE SEQUENCE [LARGE SCALE GENOMIC DNA]</scope>
    <source>
        <strain evidence="7">T2Bo</strain>
    </source>
</reference>
<dbReference type="InterPro" id="IPR013083">
    <property type="entry name" value="Znf_RING/FYVE/PHD"/>
</dbReference>
<dbReference type="STRING" id="5865.A7AUI9"/>
<dbReference type="InterPro" id="IPR051834">
    <property type="entry name" value="RING_finger_E3_ligase"/>
</dbReference>
<dbReference type="OMA" id="CKFDYRI"/>
<dbReference type="EMBL" id="AAXT01000003">
    <property type="protein sequence ID" value="EDO06600.1"/>
    <property type="molecule type" value="Genomic_DNA"/>
</dbReference>
<dbReference type="InterPro" id="IPR001841">
    <property type="entry name" value="Znf_RING"/>
</dbReference>
<dbReference type="KEGG" id="bbo:BBOV_II006500"/>
<dbReference type="PANTHER" id="PTHR45931:SF3">
    <property type="entry name" value="RING ZINC FINGER-CONTAINING PROTEIN"/>
    <property type="match status" value="1"/>
</dbReference>
<dbReference type="Gene3D" id="3.30.40.10">
    <property type="entry name" value="Zinc/RING finger domain, C3HC4 (zinc finger)"/>
    <property type="match status" value="1"/>
</dbReference>
<organism evidence="7 8">
    <name type="scientific">Babesia bovis</name>
    <dbReference type="NCBI Taxonomy" id="5865"/>
    <lineage>
        <taxon>Eukaryota</taxon>
        <taxon>Sar</taxon>
        <taxon>Alveolata</taxon>
        <taxon>Apicomplexa</taxon>
        <taxon>Aconoidasida</taxon>
        <taxon>Piroplasmida</taxon>
        <taxon>Babesiidae</taxon>
        <taxon>Babesia</taxon>
    </lineage>
</organism>
<dbReference type="Pfam" id="PF13639">
    <property type="entry name" value="zf-RING_2"/>
    <property type="match status" value="1"/>
</dbReference>
<evidence type="ECO:0000313" key="7">
    <source>
        <dbReference type="EMBL" id="EDO06600.1"/>
    </source>
</evidence>
<name>A7AUI9_BABBO</name>
<dbReference type="VEuPathDB" id="PiroplasmaDB:BBOV_II006500"/>
<dbReference type="PROSITE" id="PS50089">
    <property type="entry name" value="ZF_RING_2"/>
    <property type="match status" value="1"/>
</dbReference>
<evidence type="ECO:0000256" key="3">
    <source>
        <dbReference type="ARBA" id="ARBA00022833"/>
    </source>
</evidence>
<dbReference type="PANTHER" id="PTHR45931">
    <property type="entry name" value="SI:CH211-59O9.10"/>
    <property type="match status" value="1"/>
</dbReference>
<comment type="caution">
    <text evidence="7">The sequence shown here is derived from an EMBL/GenBank/DDBJ whole genome shotgun (WGS) entry which is preliminary data.</text>
</comment>
<protein>
    <recommendedName>
        <fullName evidence="6">RING-type domain-containing protein</fullName>
    </recommendedName>
</protein>
<evidence type="ECO:0000256" key="5">
    <source>
        <dbReference type="SAM" id="MobiDB-lite"/>
    </source>
</evidence>
<proteinExistence type="predicted"/>
<feature type="domain" description="RING-type" evidence="6">
    <location>
        <begin position="223"/>
        <end position="264"/>
    </location>
</feature>
<dbReference type="Proteomes" id="UP000002173">
    <property type="component" value="Chromosome 2"/>
</dbReference>
<dbReference type="GeneID" id="5478402"/>